<dbReference type="Proteomes" id="UP000238823">
    <property type="component" value="Unassembled WGS sequence"/>
</dbReference>
<evidence type="ECO:0000313" key="1">
    <source>
        <dbReference type="EMBL" id="PRP99608.1"/>
    </source>
</evidence>
<sequence>MTTVVFASPRRLPKPRELDGRVVVLDIAFASEGLGKGFDKTTGKFIEALGPRLARWVDHHDHPAHARFAADPRFVLAIKAEHGACPEMIDEELVRDTGPVDTIVAHFDLDGLYSAAKWLLGGREPYPGADDDARAVDTRIGPVSPEGARIDKALRAHYRDEVLKQRILRYLVEGRKPGIERESIEAAAADYDRMAARAGELAELYVVDGDVAVVRLPGGAGQFDKTELLLLGQQRATVAVVVDGGNASIAAPFDSGLNFVDLLELGGGMPTRVSVPTKRVDEALRLIRAALDQRAAT</sequence>
<protein>
    <submittedName>
        <fullName evidence="1">Uncharacterized protein</fullName>
    </submittedName>
</protein>
<proteinExistence type="predicted"/>
<accession>A0A2S9Y3D0</accession>
<gene>
    <name evidence="1" type="ORF">ENSA7_62460</name>
</gene>
<dbReference type="OrthoDB" id="5497255at2"/>
<dbReference type="AlphaFoldDB" id="A0A2S9Y3D0"/>
<dbReference type="RefSeq" id="WP_106093102.1">
    <property type="nucleotide sequence ID" value="NZ_PVNL01000120.1"/>
</dbReference>
<name>A0A2S9Y3D0_9BACT</name>
<dbReference type="EMBL" id="PVNL01000120">
    <property type="protein sequence ID" value="PRP99608.1"/>
    <property type="molecule type" value="Genomic_DNA"/>
</dbReference>
<evidence type="ECO:0000313" key="2">
    <source>
        <dbReference type="Proteomes" id="UP000238823"/>
    </source>
</evidence>
<organism evidence="1 2">
    <name type="scientific">Enhygromyxa salina</name>
    <dbReference type="NCBI Taxonomy" id="215803"/>
    <lineage>
        <taxon>Bacteria</taxon>
        <taxon>Pseudomonadati</taxon>
        <taxon>Myxococcota</taxon>
        <taxon>Polyangia</taxon>
        <taxon>Nannocystales</taxon>
        <taxon>Nannocystaceae</taxon>
        <taxon>Enhygromyxa</taxon>
    </lineage>
</organism>
<reference evidence="1 2" key="1">
    <citation type="submission" date="2018-03" db="EMBL/GenBank/DDBJ databases">
        <title>Draft Genome Sequences of the Obligatory Marine Myxobacteria Enhygromyxa salina SWB007.</title>
        <authorList>
            <person name="Poehlein A."/>
            <person name="Moghaddam J.A."/>
            <person name="Harms H."/>
            <person name="Alanjari M."/>
            <person name="Koenig G.M."/>
            <person name="Daniel R."/>
            <person name="Schaeberle T.F."/>
        </authorList>
    </citation>
    <scope>NUCLEOTIDE SEQUENCE [LARGE SCALE GENOMIC DNA]</scope>
    <source>
        <strain evidence="1 2">SWB007</strain>
    </source>
</reference>
<comment type="caution">
    <text evidence="1">The sequence shown here is derived from an EMBL/GenBank/DDBJ whole genome shotgun (WGS) entry which is preliminary data.</text>
</comment>